<name>A0A7W4DF17_9GAMM</name>
<evidence type="ECO:0000259" key="4">
    <source>
        <dbReference type="PROSITE" id="PS51118"/>
    </source>
</evidence>
<dbReference type="InterPro" id="IPR036390">
    <property type="entry name" value="WH_DNA-bd_sf"/>
</dbReference>
<keyword evidence="2" id="KW-0238">DNA-binding</keyword>
<organism evidence="5 6">
    <name type="scientific">Aquipseudomonas guryensis</name>
    <dbReference type="NCBI Taxonomy" id="2759165"/>
    <lineage>
        <taxon>Bacteria</taxon>
        <taxon>Pseudomonadati</taxon>
        <taxon>Pseudomonadota</taxon>
        <taxon>Gammaproteobacteria</taxon>
        <taxon>Pseudomonadales</taxon>
        <taxon>Pseudomonadaceae</taxon>
        <taxon>Aquipseudomonas</taxon>
    </lineage>
</organism>
<evidence type="ECO:0000313" key="6">
    <source>
        <dbReference type="Proteomes" id="UP000581189"/>
    </source>
</evidence>
<dbReference type="PANTHER" id="PTHR33204">
    <property type="entry name" value="TRANSCRIPTIONAL REGULATOR, MARR FAMILY"/>
    <property type="match status" value="1"/>
</dbReference>
<comment type="caution">
    <text evidence="5">The sequence shown here is derived from an EMBL/GenBank/DDBJ whole genome shotgun (WGS) entry which is preliminary data.</text>
</comment>
<gene>
    <name evidence="5" type="ORF">H3H45_19350</name>
</gene>
<sequence>MSFPQPGDAVRGSTTGRPIMALLDLLGRRWSLRVLWELHQAPASFRDLQARCEGVSPSVLNTRLGELREAQLLENGERGYQLSALGRELVQQCLPLALWADNWAAQLTPRP</sequence>
<evidence type="ECO:0000313" key="5">
    <source>
        <dbReference type="EMBL" id="MBB1521404.1"/>
    </source>
</evidence>
<dbReference type="PROSITE" id="PS51118">
    <property type="entry name" value="HTH_HXLR"/>
    <property type="match status" value="1"/>
</dbReference>
<dbReference type="PANTHER" id="PTHR33204:SF37">
    <property type="entry name" value="HTH-TYPE TRANSCRIPTIONAL REGULATOR YODB"/>
    <property type="match status" value="1"/>
</dbReference>
<dbReference type="AlphaFoldDB" id="A0A7W4DF17"/>
<dbReference type="Pfam" id="PF01638">
    <property type="entry name" value="HxlR"/>
    <property type="match status" value="1"/>
</dbReference>
<dbReference type="Proteomes" id="UP000581189">
    <property type="component" value="Unassembled WGS sequence"/>
</dbReference>
<dbReference type="InterPro" id="IPR036388">
    <property type="entry name" value="WH-like_DNA-bd_sf"/>
</dbReference>
<keyword evidence="1" id="KW-0805">Transcription regulation</keyword>
<reference evidence="5 6" key="1">
    <citation type="submission" date="2020-08" db="EMBL/GenBank/DDBJ databases">
        <authorList>
            <person name="Kim C.M."/>
        </authorList>
    </citation>
    <scope>NUCLEOTIDE SEQUENCE [LARGE SCALE GENOMIC DNA]</scope>
    <source>
        <strain evidence="5 6">SR9</strain>
    </source>
</reference>
<feature type="domain" description="HTH hxlR-type" evidence="4">
    <location>
        <begin position="17"/>
        <end position="108"/>
    </location>
</feature>
<accession>A0A7W4DF17</accession>
<dbReference type="InterPro" id="IPR002577">
    <property type="entry name" value="HTH_HxlR"/>
</dbReference>
<keyword evidence="3" id="KW-0804">Transcription</keyword>
<evidence type="ECO:0000256" key="1">
    <source>
        <dbReference type="ARBA" id="ARBA00023015"/>
    </source>
</evidence>
<protein>
    <submittedName>
        <fullName evidence="5">Helix-turn-helix transcriptional regulator</fullName>
    </submittedName>
</protein>
<evidence type="ECO:0000256" key="2">
    <source>
        <dbReference type="ARBA" id="ARBA00023125"/>
    </source>
</evidence>
<dbReference type="Gene3D" id="1.10.10.10">
    <property type="entry name" value="Winged helix-like DNA-binding domain superfamily/Winged helix DNA-binding domain"/>
    <property type="match status" value="1"/>
</dbReference>
<evidence type="ECO:0000256" key="3">
    <source>
        <dbReference type="ARBA" id="ARBA00023163"/>
    </source>
</evidence>
<dbReference type="GO" id="GO:0003677">
    <property type="term" value="F:DNA binding"/>
    <property type="evidence" value="ECO:0007669"/>
    <property type="project" value="UniProtKB-KW"/>
</dbReference>
<dbReference type="RefSeq" id="WP_182835337.1">
    <property type="nucleotide sequence ID" value="NZ_JACJFN010000006.1"/>
</dbReference>
<keyword evidence="6" id="KW-1185">Reference proteome</keyword>
<dbReference type="EMBL" id="JACJFN010000006">
    <property type="protein sequence ID" value="MBB1521404.1"/>
    <property type="molecule type" value="Genomic_DNA"/>
</dbReference>
<proteinExistence type="predicted"/>
<dbReference type="SUPFAM" id="SSF46785">
    <property type="entry name" value="Winged helix' DNA-binding domain"/>
    <property type="match status" value="1"/>
</dbReference>